<evidence type="ECO:0000256" key="9">
    <source>
        <dbReference type="ARBA" id="ARBA00022777"/>
    </source>
</evidence>
<dbReference type="InterPro" id="IPR033479">
    <property type="entry name" value="dCache_1"/>
</dbReference>
<evidence type="ECO:0000313" key="19">
    <source>
        <dbReference type="EMBL" id="MBI2876188.1"/>
    </source>
</evidence>
<accession>A0A932CMU0</accession>
<evidence type="ECO:0000256" key="7">
    <source>
        <dbReference type="ARBA" id="ARBA00022692"/>
    </source>
</evidence>
<evidence type="ECO:0000256" key="14">
    <source>
        <dbReference type="SAM" id="Coils"/>
    </source>
</evidence>
<dbReference type="PROSITE" id="PS50109">
    <property type="entry name" value="HIS_KIN"/>
    <property type="match status" value="1"/>
</dbReference>
<organism evidence="19 20">
    <name type="scientific">Tectimicrobiota bacterium</name>
    <dbReference type="NCBI Taxonomy" id="2528274"/>
    <lineage>
        <taxon>Bacteria</taxon>
        <taxon>Pseudomonadati</taxon>
        <taxon>Nitrospinota/Tectimicrobiota group</taxon>
        <taxon>Candidatus Tectimicrobiota</taxon>
    </lineage>
</organism>
<dbReference type="GO" id="GO:0000155">
    <property type="term" value="F:phosphorelay sensor kinase activity"/>
    <property type="evidence" value="ECO:0007669"/>
    <property type="project" value="InterPro"/>
</dbReference>
<evidence type="ECO:0000256" key="1">
    <source>
        <dbReference type="ARBA" id="ARBA00000085"/>
    </source>
</evidence>
<keyword evidence="4" id="KW-1003">Cell membrane</keyword>
<evidence type="ECO:0000256" key="12">
    <source>
        <dbReference type="ARBA" id="ARBA00023012"/>
    </source>
</evidence>
<keyword evidence="12" id="KW-0902">Two-component regulatory system</keyword>
<dbReference type="Proteomes" id="UP000769766">
    <property type="component" value="Unassembled WGS sequence"/>
</dbReference>
<feature type="transmembrane region" description="Helical" evidence="16">
    <location>
        <begin position="41"/>
        <end position="63"/>
    </location>
</feature>
<dbReference type="InterPro" id="IPR036097">
    <property type="entry name" value="HisK_dim/P_sf"/>
</dbReference>
<dbReference type="InterPro" id="IPR003661">
    <property type="entry name" value="HisK_dim/P_dom"/>
</dbReference>
<sequence length="648" mass="71077">MPEVQDRGVRDLGSRSERCGDPLLPRTGRSRRVSVSLKFKLFLSMMLIGIFPLALAGAVGHWISSDRTTSEIKGRLEAFPEQIGQRINLFLHSRWVDLLLYRSLLTVWDSGNNARKTAFFREALALYPSFYSWMGVTDARGRIVAASSPEDVGKEMGSAEWFRETKSSRGIYLEDVSLSRLSGEVPVVGYSTAYNDIQGQFKGVIHAEVKLSALAQALKDVQVGKTGRALLVQSNGVVIAGGGGVDPGLLRRVSGLRAFQQALAGQRGILHERDEQGQDAFISFVPLGGFLQFPGFGWLLLVVQNTDEIYAPARKQGRALILIGLVVFLLILGESYFLLGRGIFRPISQLTEATRRLGAGDLPREIRVSAQGEIGELAASFNQMVRDLKAKEEAQERLQKQMVQAGKLAVIGQLMAGIAHEVGTPLNVVSGNAEYLLMDLPEGDPKAEELRVIIAETERIASLIRQLLDFSCPQRPQLKEIDLNRLLRGIFKLMEHQISKRQVRLEAHLQPDLPPIQGDPHQLQQVFLNLFVNACQAMPGGGTLTVSTRLSPEAQLLPENGGSLVETRFSDTGCGISQEHLSRIFEPFFTTKDPGKGIGLGLAICQGIIEDHGGTIGVESAVPQGSTFIVKLPVKVEEEVCRTISRSW</sequence>
<keyword evidence="5" id="KW-0597">Phosphoprotein</keyword>
<keyword evidence="7 16" id="KW-0812">Transmembrane</keyword>
<keyword evidence="8" id="KW-0547">Nucleotide-binding</keyword>
<comment type="subcellular location">
    <subcellularLocation>
        <location evidence="2">Cell membrane</location>
        <topology evidence="2">Multi-pass membrane protein</topology>
    </subcellularLocation>
</comment>
<dbReference type="Gene3D" id="1.10.287.130">
    <property type="match status" value="1"/>
</dbReference>
<dbReference type="SMART" id="SM00388">
    <property type="entry name" value="HisKA"/>
    <property type="match status" value="1"/>
</dbReference>
<keyword evidence="11 16" id="KW-1133">Transmembrane helix</keyword>
<dbReference type="GO" id="GO:0005886">
    <property type="term" value="C:plasma membrane"/>
    <property type="evidence" value="ECO:0007669"/>
    <property type="project" value="UniProtKB-SubCell"/>
</dbReference>
<dbReference type="SUPFAM" id="SSF55874">
    <property type="entry name" value="ATPase domain of HSP90 chaperone/DNA topoisomerase II/histidine kinase"/>
    <property type="match status" value="1"/>
</dbReference>
<dbReference type="InterPro" id="IPR003594">
    <property type="entry name" value="HATPase_dom"/>
</dbReference>
<dbReference type="Pfam" id="PF00672">
    <property type="entry name" value="HAMP"/>
    <property type="match status" value="1"/>
</dbReference>
<feature type="coiled-coil region" evidence="14">
    <location>
        <begin position="381"/>
        <end position="408"/>
    </location>
</feature>
<dbReference type="SMART" id="SM00304">
    <property type="entry name" value="HAMP"/>
    <property type="match status" value="1"/>
</dbReference>
<feature type="transmembrane region" description="Helical" evidence="16">
    <location>
        <begin position="319"/>
        <end position="339"/>
    </location>
</feature>
<evidence type="ECO:0000256" key="6">
    <source>
        <dbReference type="ARBA" id="ARBA00022679"/>
    </source>
</evidence>
<dbReference type="CDD" id="cd06225">
    <property type="entry name" value="HAMP"/>
    <property type="match status" value="1"/>
</dbReference>
<keyword evidence="14" id="KW-0175">Coiled coil</keyword>
<dbReference type="EC" id="2.7.13.3" evidence="3"/>
<dbReference type="GO" id="GO:0005524">
    <property type="term" value="F:ATP binding"/>
    <property type="evidence" value="ECO:0007669"/>
    <property type="project" value="UniProtKB-KW"/>
</dbReference>
<evidence type="ECO:0000259" key="18">
    <source>
        <dbReference type="PROSITE" id="PS50885"/>
    </source>
</evidence>
<dbReference type="SUPFAM" id="SSF158472">
    <property type="entry name" value="HAMP domain-like"/>
    <property type="match status" value="1"/>
</dbReference>
<dbReference type="Pfam" id="PF02743">
    <property type="entry name" value="dCache_1"/>
    <property type="match status" value="1"/>
</dbReference>
<gene>
    <name evidence="19" type="ORF">HYY20_04840</name>
</gene>
<dbReference type="PANTHER" id="PTHR43065">
    <property type="entry name" value="SENSOR HISTIDINE KINASE"/>
    <property type="match status" value="1"/>
</dbReference>
<protein>
    <recommendedName>
        <fullName evidence="3">histidine kinase</fullName>
        <ecNumber evidence="3">2.7.13.3</ecNumber>
    </recommendedName>
</protein>
<name>A0A932CMU0_UNCTE</name>
<evidence type="ECO:0000259" key="17">
    <source>
        <dbReference type="PROSITE" id="PS50109"/>
    </source>
</evidence>
<evidence type="ECO:0000256" key="3">
    <source>
        <dbReference type="ARBA" id="ARBA00012438"/>
    </source>
</evidence>
<feature type="region of interest" description="Disordered" evidence="15">
    <location>
        <begin position="1"/>
        <end position="24"/>
    </location>
</feature>
<dbReference type="InterPro" id="IPR003660">
    <property type="entry name" value="HAMP_dom"/>
</dbReference>
<feature type="compositionally biased region" description="Basic and acidic residues" evidence="15">
    <location>
        <begin position="1"/>
        <end position="20"/>
    </location>
</feature>
<feature type="transmembrane region" description="Helical" evidence="16">
    <location>
        <begin position="280"/>
        <end position="303"/>
    </location>
</feature>
<dbReference type="PRINTS" id="PR00344">
    <property type="entry name" value="BCTRLSENSOR"/>
</dbReference>
<evidence type="ECO:0000256" key="8">
    <source>
        <dbReference type="ARBA" id="ARBA00022741"/>
    </source>
</evidence>
<comment type="caution">
    <text evidence="19">The sequence shown here is derived from an EMBL/GenBank/DDBJ whole genome shotgun (WGS) entry which is preliminary data.</text>
</comment>
<dbReference type="EMBL" id="JACPRF010000149">
    <property type="protein sequence ID" value="MBI2876188.1"/>
    <property type="molecule type" value="Genomic_DNA"/>
</dbReference>
<dbReference type="PANTHER" id="PTHR43065:SF46">
    <property type="entry name" value="C4-DICARBOXYLATE TRANSPORT SENSOR PROTEIN DCTB"/>
    <property type="match status" value="1"/>
</dbReference>
<reference evidence="19" key="1">
    <citation type="submission" date="2020-07" db="EMBL/GenBank/DDBJ databases">
        <title>Huge and variable diversity of episymbiotic CPR bacteria and DPANN archaea in groundwater ecosystems.</title>
        <authorList>
            <person name="He C.Y."/>
            <person name="Keren R."/>
            <person name="Whittaker M."/>
            <person name="Farag I.F."/>
            <person name="Doudna J."/>
            <person name="Cate J.H.D."/>
            <person name="Banfield J.F."/>
        </authorList>
    </citation>
    <scope>NUCLEOTIDE SEQUENCE</scope>
    <source>
        <strain evidence="19">NC_groundwater_672_Ag_B-0.1um_62_36</strain>
    </source>
</reference>
<evidence type="ECO:0000313" key="20">
    <source>
        <dbReference type="Proteomes" id="UP000769766"/>
    </source>
</evidence>
<evidence type="ECO:0000256" key="5">
    <source>
        <dbReference type="ARBA" id="ARBA00022553"/>
    </source>
</evidence>
<dbReference type="Gene3D" id="3.30.450.20">
    <property type="entry name" value="PAS domain"/>
    <property type="match status" value="1"/>
</dbReference>
<keyword evidence="13 16" id="KW-0472">Membrane</keyword>
<evidence type="ECO:0000256" key="10">
    <source>
        <dbReference type="ARBA" id="ARBA00022840"/>
    </source>
</evidence>
<dbReference type="InterPro" id="IPR004358">
    <property type="entry name" value="Sig_transdc_His_kin-like_C"/>
</dbReference>
<feature type="domain" description="HAMP" evidence="18">
    <location>
        <begin position="341"/>
        <end position="393"/>
    </location>
</feature>
<keyword evidence="10" id="KW-0067">ATP-binding</keyword>
<evidence type="ECO:0000256" key="2">
    <source>
        <dbReference type="ARBA" id="ARBA00004651"/>
    </source>
</evidence>
<dbReference type="CDD" id="cd00082">
    <property type="entry name" value="HisKA"/>
    <property type="match status" value="1"/>
</dbReference>
<keyword evidence="6" id="KW-0808">Transferase</keyword>
<comment type="catalytic activity">
    <reaction evidence="1">
        <text>ATP + protein L-histidine = ADP + protein N-phospho-L-histidine.</text>
        <dbReference type="EC" id="2.7.13.3"/>
    </reaction>
</comment>
<dbReference type="CDD" id="cd18773">
    <property type="entry name" value="PDC1_HK_sensor"/>
    <property type="match status" value="1"/>
</dbReference>
<dbReference type="InterPro" id="IPR036890">
    <property type="entry name" value="HATPase_C_sf"/>
</dbReference>
<dbReference type="SMART" id="SM00387">
    <property type="entry name" value="HATPase_c"/>
    <property type="match status" value="1"/>
</dbReference>
<evidence type="ECO:0000256" key="13">
    <source>
        <dbReference type="ARBA" id="ARBA00023136"/>
    </source>
</evidence>
<evidence type="ECO:0000256" key="4">
    <source>
        <dbReference type="ARBA" id="ARBA00022475"/>
    </source>
</evidence>
<dbReference type="InterPro" id="IPR005467">
    <property type="entry name" value="His_kinase_dom"/>
</dbReference>
<evidence type="ECO:0000256" key="11">
    <source>
        <dbReference type="ARBA" id="ARBA00022989"/>
    </source>
</evidence>
<proteinExistence type="predicted"/>
<dbReference type="Gene3D" id="6.10.340.10">
    <property type="match status" value="1"/>
</dbReference>
<evidence type="ECO:0000256" key="15">
    <source>
        <dbReference type="SAM" id="MobiDB-lite"/>
    </source>
</evidence>
<dbReference type="Pfam" id="PF02518">
    <property type="entry name" value="HATPase_c"/>
    <property type="match status" value="1"/>
</dbReference>
<dbReference type="SUPFAM" id="SSF47384">
    <property type="entry name" value="Homodimeric domain of signal transducing histidine kinase"/>
    <property type="match status" value="1"/>
</dbReference>
<dbReference type="PROSITE" id="PS50885">
    <property type="entry name" value="HAMP"/>
    <property type="match status" value="1"/>
</dbReference>
<dbReference type="Pfam" id="PF00512">
    <property type="entry name" value="HisKA"/>
    <property type="match status" value="1"/>
</dbReference>
<dbReference type="Gene3D" id="3.30.565.10">
    <property type="entry name" value="Histidine kinase-like ATPase, C-terminal domain"/>
    <property type="match status" value="1"/>
</dbReference>
<dbReference type="AlphaFoldDB" id="A0A932CMU0"/>
<dbReference type="CDD" id="cd18774">
    <property type="entry name" value="PDC2_HK_sensor"/>
    <property type="match status" value="1"/>
</dbReference>
<evidence type="ECO:0000256" key="16">
    <source>
        <dbReference type="SAM" id="Phobius"/>
    </source>
</evidence>
<keyword evidence="9" id="KW-0418">Kinase</keyword>
<feature type="domain" description="Histidine kinase" evidence="17">
    <location>
        <begin position="417"/>
        <end position="636"/>
    </location>
</feature>